<evidence type="ECO:0000313" key="3">
    <source>
        <dbReference type="Proteomes" id="UP000254720"/>
    </source>
</evidence>
<evidence type="ECO:0000313" key="2">
    <source>
        <dbReference type="EMBL" id="RDI48866.1"/>
    </source>
</evidence>
<keyword evidence="3" id="KW-1185">Reference proteome</keyword>
<proteinExistence type="predicted"/>
<dbReference type="Proteomes" id="UP000254720">
    <property type="component" value="Unassembled WGS sequence"/>
</dbReference>
<dbReference type="Pfam" id="PF00314">
    <property type="entry name" value="Thaumatin"/>
    <property type="match status" value="1"/>
</dbReference>
<feature type="signal peptide" evidence="1">
    <location>
        <begin position="1"/>
        <end position="25"/>
    </location>
</feature>
<dbReference type="PROSITE" id="PS51367">
    <property type="entry name" value="THAUMATIN_2"/>
    <property type="match status" value="1"/>
</dbReference>
<sequence>MKNTFLQKLFCLYALSVFFTISAHAGSKAPLVIVSAETVQNMAINTTQTVTYTIKNNVPTAPIQLNMAANKTQLTPVSPLTAWQFSDDCQYNGKAHYVSPNGQCHVSVTISAGGTTGKVQQNVMINYGPTFQTISPAPTLNFNVISSGGGASLAFTNAPTGQNMPTNSYQDLIWTLSNSSSNAISLTPAGINFTIASSLIGTPTFTNDCNNSVPANGECHIQATIESLSTPGHISQYLSVTYNTSSKLIVDTPTNFTISGSSAGKRTFTFVNKCPYKVWFAFNGGGQINGCATNADCDAKPGVQPGTFACNPSANAGAGICFWVNPAPANGNYELAAKTGTNVVLLTERVYKPTPTQPIVWSGNIAGRTGCSSGVCETADCGGGGTGACNVGVSFNQPAMQAEPTFQTDIDFYDITSINGINVPMSIEPLNATRDSFNPYTCGSTGVTANQTASGGTIGGCSWNFSPPSLAYVWVADAGSTPCAANSDCNQANGEACGLKRSAISANSAATMCGKFLGYWTADQVCGINSNYSHAPYTCNAPADGGTTFSSMYQCNAGVYVNSCYTTGGQTGCCGCQNWQEAPSSLLIPSNNSIVQQCAASGNGSSNATWVANALNTLIWYKTACPPNYVYPFDDKSSSFTCSNSASANSVSYRITFCPDGRSGAPSGTIQS</sequence>
<organism evidence="2 3">
    <name type="scientific">Aquicella lusitana</name>
    <dbReference type="NCBI Taxonomy" id="254246"/>
    <lineage>
        <taxon>Bacteria</taxon>
        <taxon>Pseudomonadati</taxon>
        <taxon>Pseudomonadota</taxon>
        <taxon>Gammaproteobacteria</taxon>
        <taxon>Legionellales</taxon>
        <taxon>Coxiellaceae</taxon>
        <taxon>Aquicella</taxon>
    </lineage>
</organism>
<dbReference type="OrthoDB" id="7061668at2"/>
<dbReference type="InterPro" id="IPR001938">
    <property type="entry name" value="Thaumatin"/>
</dbReference>
<evidence type="ECO:0000256" key="1">
    <source>
        <dbReference type="SAM" id="SignalP"/>
    </source>
</evidence>
<dbReference type="EMBL" id="QQAX01000001">
    <property type="protein sequence ID" value="RDI48866.1"/>
    <property type="molecule type" value="Genomic_DNA"/>
</dbReference>
<feature type="chain" id="PRO_5016769316" evidence="1">
    <location>
        <begin position="26"/>
        <end position="672"/>
    </location>
</feature>
<dbReference type="SUPFAM" id="SSF49870">
    <property type="entry name" value="Osmotin, thaumatin-like protein"/>
    <property type="match status" value="1"/>
</dbReference>
<keyword evidence="1" id="KW-0732">Signal</keyword>
<protein>
    <submittedName>
        <fullName evidence="2">Thaumatin family protein</fullName>
    </submittedName>
</protein>
<reference evidence="2 3" key="1">
    <citation type="submission" date="2018-07" db="EMBL/GenBank/DDBJ databases">
        <title>Genomic Encyclopedia of Type Strains, Phase IV (KMG-IV): sequencing the most valuable type-strain genomes for metagenomic binning, comparative biology and taxonomic classification.</title>
        <authorList>
            <person name="Goeker M."/>
        </authorList>
    </citation>
    <scope>NUCLEOTIDE SEQUENCE [LARGE SCALE GENOMIC DNA]</scope>
    <source>
        <strain evidence="2 3">DSM 16500</strain>
    </source>
</reference>
<dbReference type="Gene3D" id="2.60.110.10">
    <property type="entry name" value="Thaumatin"/>
    <property type="match status" value="2"/>
</dbReference>
<name>A0A370GYX8_9COXI</name>
<comment type="caution">
    <text evidence="2">The sequence shown here is derived from an EMBL/GenBank/DDBJ whole genome shotgun (WGS) entry which is preliminary data.</text>
</comment>
<dbReference type="PANTHER" id="PTHR31013">
    <property type="entry name" value="THAUMATIN FAMILY PROTEIN-RELATED"/>
    <property type="match status" value="1"/>
</dbReference>
<dbReference type="PANTHER" id="PTHR31013:SF2">
    <property type="entry name" value="THAUMATIN-LIKE PROTEIN"/>
    <property type="match status" value="1"/>
</dbReference>
<dbReference type="AlphaFoldDB" id="A0A370GYX8"/>
<dbReference type="RefSeq" id="WP_114833373.1">
    <property type="nucleotide sequence ID" value="NZ_LR699114.1"/>
</dbReference>
<gene>
    <name evidence="2" type="ORF">C8D86_101149</name>
</gene>
<accession>A0A370GYX8</accession>
<dbReference type="InterPro" id="IPR037176">
    <property type="entry name" value="Osmotin/thaumatin-like_sf"/>
</dbReference>